<dbReference type="Pfam" id="PF11013">
    <property type="entry name" value="DUF2851"/>
    <property type="match status" value="1"/>
</dbReference>
<dbReference type="Proteomes" id="UP000233398">
    <property type="component" value="Unassembled WGS sequence"/>
</dbReference>
<reference evidence="1 2" key="1">
    <citation type="submission" date="2017-11" db="EMBL/GenBank/DDBJ databases">
        <title>Rhodohalobacter 15182 sp. nov., isolated from a salt lake.</title>
        <authorList>
            <person name="Han S."/>
        </authorList>
    </citation>
    <scope>NUCLEOTIDE SEQUENCE [LARGE SCALE GENOMIC DNA]</scope>
    <source>
        <strain evidence="1 2">15182</strain>
    </source>
</reference>
<evidence type="ECO:0000313" key="1">
    <source>
        <dbReference type="EMBL" id="PKD43623.1"/>
    </source>
</evidence>
<sequence length="388" mass="44697">MLPDRYSESLLQWIWENLEFNGANLQSNTGDEIEIFDPGKKNHGAGPDFLHANIKIGGIRFYGHVEVHNHEKEWFEHCHHKDENFNSVVLHVVLESGDKPTVTSDGYRPALLNLKSYLSKPLFELLFLKENNGLPCSSRVTTIHQRAFELQIEKAHREYFRYKVNELMECYNSHLTPSDAWLNSFIQKVYSALGIPSNRVSMEKLFLDNRDKFSSQTDRDSFVQEVQSIAFSNIGKEKYNWNESGMRPGSQPRKRVVQAATLHYEISSYSVSNFLSDGTDAWAGIINSIQNQDLPGRSRMNIIGQTVFLPAIYLLGDLFHSQDLCSQSYKEWSESSSELPKEVRMPFEKSGFELSQPVQKMGLAHHYKRFCKERNCHRCEVFKSAINS</sequence>
<protein>
    <recommendedName>
        <fullName evidence="3">DUF2851 domain-containing protein</fullName>
    </recommendedName>
</protein>
<evidence type="ECO:0008006" key="3">
    <source>
        <dbReference type="Google" id="ProtNLM"/>
    </source>
</evidence>
<name>A0A2N0VHF8_9BACT</name>
<dbReference type="EMBL" id="PISP01000002">
    <property type="protein sequence ID" value="PKD43623.1"/>
    <property type="molecule type" value="Genomic_DNA"/>
</dbReference>
<comment type="caution">
    <text evidence="1">The sequence shown here is derived from an EMBL/GenBank/DDBJ whole genome shotgun (WGS) entry which is preliminary data.</text>
</comment>
<dbReference type="InterPro" id="IPR021272">
    <property type="entry name" value="DUF2851"/>
</dbReference>
<proteinExistence type="predicted"/>
<organism evidence="1 2">
    <name type="scientific">Rhodohalobacter barkolensis</name>
    <dbReference type="NCBI Taxonomy" id="2053187"/>
    <lineage>
        <taxon>Bacteria</taxon>
        <taxon>Pseudomonadati</taxon>
        <taxon>Balneolota</taxon>
        <taxon>Balneolia</taxon>
        <taxon>Balneolales</taxon>
        <taxon>Balneolaceae</taxon>
        <taxon>Rhodohalobacter</taxon>
    </lineage>
</organism>
<keyword evidence="2" id="KW-1185">Reference proteome</keyword>
<accession>A0A2N0VHF8</accession>
<dbReference type="RefSeq" id="WP_101073165.1">
    <property type="nucleotide sequence ID" value="NZ_PISP01000002.1"/>
</dbReference>
<gene>
    <name evidence="1" type="ORF">CWD77_08635</name>
</gene>
<evidence type="ECO:0000313" key="2">
    <source>
        <dbReference type="Proteomes" id="UP000233398"/>
    </source>
</evidence>
<dbReference type="AlphaFoldDB" id="A0A2N0VHF8"/>
<dbReference type="OrthoDB" id="1005072at2"/>